<evidence type="ECO:0000256" key="3">
    <source>
        <dbReference type="ARBA" id="ARBA00022989"/>
    </source>
</evidence>
<keyword evidence="4 5" id="KW-0472">Membrane</keyword>
<evidence type="ECO:0008006" key="7">
    <source>
        <dbReference type="Google" id="ProtNLM"/>
    </source>
</evidence>
<evidence type="ECO:0000256" key="1">
    <source>
        <dbReference type="ARBA" id="ARBA00004141"/>
    </source>
</evidence>
<evidence type="ECO:0000256" key="2">
    <source>
        <dbReference type="ARBA" id="ARBA00022692"/>
    </source>
</evidence>
<protein>
    <recommendedName>
        <fullName evidence="7">ABC transporter permease</fullName>
    </recommendedName>
</protein>
<dbReference type="InterPro" id="IPR035906">
    <property type="entry name" value="MetI-like_sf"/>
</dbReference>
<gene>
    <name evidence="6" type="ORF">AVDCRST_MAG08-4310</name>
</gene>
<reference evidence="6" key="1">
    <citation type="submission" date="2020-02" db="EMBL/GenBank/DDBJ databases">
        <authorList>
            <person name="Meier V. D."/>
        </authorList>
    </citation>
    <scope>NUCLEOTIDE SEQUENCE</scope>
    <source>
        <strain evidence="6">AVDCRST_MAG08</strain>
    </source>
</reference>
<organism evidence="6">
    <name type="scientific">uncultured Acetobacteraceae bacterium</name>
    <dbReference type="NCBI Taxonomy" id="169975"/>
    <lineage>
        <taxon>Bacteria</taxon>
        <taxon>Pseudomonadati</taxon>
        <taxon>Pseudomonadota</taxon>
        <taxon>Alphaproteobacteria</taxon>
        <taxon>Acetobacterales</taxon>
        <taxon>Acetobacteraceae</taxon>
        <taxon>environmental samples</taxon>
    </lineage>
</organism>
<dbReference type="SUPFAM" id="SSF161098">
    <property type="entry name" value="MetI-like"/>
    <property type="match status" value="1"/>
</dbReference>
<feature type="non-terminal residue" evidence="6">
    <location>
        <position position="57"/>
    </location>
</feature>
<name>A0A6J4JTU8_9PROT</name>
<feature type="transmembrane region" description="Helical" evidence="5">
    <location>
        <begin position="12"/>
        <end position="39"/>
    </location>
</feature>
<evidence type="ECO:0000256" key="5">
    <source>
        <dbReference type="SAM" id="Phobius"/>
    </source>
</evidence>
<proteinExistence type="predicted"/>
<dbReference type="EMBL" id="CADCTG010000346">
    <property type="protein sequence ID" value="CAA9287204.1"/>
    <property type="molecule type" value="Genomic_DNA"/>
</dbReference>
<evidence type="ECO:0000256" key="4">
    <source>
        <dbReference type="ARBA" id="ARBA00023136"/>
    </source>
</evidence>
<keyword evidence="2 5" id="KW-0812">Transmembrane</keyword>
<keyword evidence="3 5" id="KW-1133">Transmembrane helix</keyword>
<dbReference type="GO" id="GO:0016020">
    <property type="term" value="C:membrane"/>
    <property type="evidence" value="ECO:0007669"/>
    <property type="project" value="UniProtKB-SubCell"/>
</dbReference>
<sequence>MGRRRTPGEIAYALVIGGLAALALVILVGPILVVLATSFTDSRSIRFPPTGFSLRWY</sequence>
<accession>A0A6J4JTU8</accession>
<comment type="subcellular location">
    <subcellularLocation>
        <location evidence="1">Membrane</location>
        <topology evidence="1">Multi-pass membrane protein</topology>
    </subcellularLocation>
</comment>
<dbReference type="AlphaFoldDB" id="A0A6J4JTU8"/>
<evidence type="ECO:0000313" key="6">
    <source>
        <dbReference type="EMBL" id="CAA9287204.1"/>
    </source>
</evidence>